<evidence type="ECO:0000313" key="4">
    <source>
        <dbReference type="Proteomes" id="UP000219439"/>
    </source>
</evidence>
<dbReference type="AlphaFoldDB" id="A0A285PG04"/>
<dbReference type="PIRSF" id="PIRSF026508">
    <property type="entry name" value="TelA"/>
    <property type="match status" value="1"/>
</dbReference>
<organism evidence="3 4">
    <name type="scientific">Cohaesibacter gelatinilyticus</name>
    <dbReference type="NCBI Taxonomy" id="372072"/>
    <lineage>
        <taxon>Bacteria</taxon>
        <taxon>Pseudomonadati</taxon>
        <taxon>Pseudomonadota</taxon>
        <taxon>Alphaproteobacteria</taxon>
        <taxon>Hyphomicrobiales</taxon>
        <taxon>Cohaesibacteraceae</taxon>
    </lineage>
</organism>
<dbReference type="Pfam" id="PF05816">
    <property type="entry name" value="TelA"/>
    <property type="match status" value="1"/>
</dbReference>
<sequence>MTNNIAIATEQNFSDHETSHSIDPEVARLASTIDYHSSLSIQSFGSELATKTAQYTDEILGNSRVSGLAETGDQLNQIVHAVQAFDLKQLDNSTARMPVVGGLLKRFTQSKEKMMARFETVRTQVEKIVSQVESTADLLNRRNRDYQSMYDSVREEHALLGQHIDAIDLRLTDVDREIASQPKAGTDMVSIEKAAVLENARNQLSKRADDLRMLQHTAMQMLSMVRVIQSNNLLLVDKFQTIQTLTLPTWKRTFLLALTLDEQKNAVDLANSIDDATNTMMRRNAELLRQNSVATAQANQRLVVDIDTLRDVHNTILMTLSDVRDAHSKGAAERADAMVELERLRQEMSKDAKAITLSGARHA</sequence>
<protein>
    <submittedName>
        <fullName evidence="3">Uncharacterized conserved protein YaaN involved in tellurite resistance</fullName>
    </submittedName>
</protein>
<comment type="similarity">
    <text evidence="1 2">Belongs to the TelA family.</text>
</comment>
<dbReference type="Proteomes" id="UP000219439">
    <property type="component" value="Unassembled WGS sequence"/>
</dbReference>
<evidence type="ECO:0000256" key="2">
    <source>
        <dbReference type="PIRNR" id="PIRNR026508"/>
    </source>
</evidence>
<dbReference type="RefSeq" id="WP_097153458.1">
    <property type="nucleotide sequence ID" value="NZ_OBEL01000002.1"/>
</dbReference>
<gene>
    <name evidence="3" type="ORF">SAMN06265368_2154</name>
</gene>
<accession>A0A285PG04</accession>
<name>A0A285PG04_9HYPH</name>
<dbReference type="PANTHER" id="PTHR38432:SF1">
    <property type="entry name" value="TELA-LIKE PROTEIN SAOUHSC_01408"/>
    <property type="match status" value="1"/>
</dbReference>
<evidence type="ECO:0000256" key="1">
    <source>
        <dbReference type="ARBA" id="ARBA00005541"/>
    </source>
</evidence>
<dbReference type="EMBL" id="OBEL01000002">
    <property type="protein sequence ID" value="SNZ19076.1"/>
    <property type="molecule type" value="Genomic_DNA"/>
</dbReference>
<dbReference type="InterPro" id="IPR008863">
    <property type="entry name" value="Toxic_anion-R_TelA"/>
</dbReference>
<evidence type="ECO:0000313" key="3">
    <source>
        <dbReference type="EMBL" id="SNZ19076.1"/>
    </source>
</evidence>
<dbReference type="PANTHER" id="PTHR38432">
    <property type="entry name" value="TELA-LIKE PROTEIN SAOUHSC_01408"/>
    <property type="match status" value="1"/>
</dbReference>
<dbReference type="OrthoDB" id="9768858at2"/>
<proteinExistence type="inferred from homology"/>
<keyword evidence="4" id="KW-1185">Reference proteome</keyword>
<reference evidence="3 4" key="1">
    <citation type="submission" date="2017-09" db="EMBL/GenBank/DDBJ databases">
        <authorList>
            <person name="Ehlers B."/>
            <person name="Leendertz F.H."/>
        </authorList>
    </citation>
    <scope>NUCLEOTIDE SEQUENCE [LARGE SCALE GENOMIC DNA]</scope>
    <source>
        <strain evidence="3 4">DSM 18289</strain>
    </source>
</reference>